<evidence type="ECO:0000259" key="15">
    <source>
        <dbReference type="PROSITE" id="PS50045"/>
    </source>
</evidence>
<evidence type="ECO:0000256" key="8">
    <source>
        <dbReference type="ARBA" id="ARBA00023016"/>
    </source>
</evidence>
<protein>
    <recommendedName>
        <fullName evidence="3 14">Chaperone protein ClpB</fullName>
    </recommendedName>
</protein>
<dbReference type="Proteomes" id="UP000013237">
    <property type="component" value="Unassembled WGS sequence"/>
</dbReference>
<keyword evidence="8 14" id="KW-0346">Stress response</keyword>
<dbReference type="InterPro" id="IPR028299">
    <property type="entry name" value="ClpA/B_CS2"/>
</dbReference>
<accession>A0AAD2ZR32</accession>
<dbReference type="SUPFAM" id="SSF81923">
    <property type="entry name" value="Double Clp-N motif"/>
    <property type="match status" value="1"/>
</dbReference>
<dbReference type="GO" id="GO:0016887">
    <property type="term" value="F:ATP hydrolysis activity"/>
    <property type="evidence" value="ECO:0007669"/>
    <property type="project" value="InterPro"/>
</dbReference>
<dbReference type="PANTHER" id="PTHR11638">
    <property type="entry name" value="ATP-DEPENDENT CLP PROTEASE"/>
    <property type="match status" value="1"/>
</dbReference>
<dbReference type="GO" id="GO:0005524">
    <property type="term" value="F:ATP binding"/>
    <property type="evidence" value="ECO:0007669"/>
    <property type="project" value="UniProtKB-UniRule"/>
</dbReference>
<dbReference type="InterPro" id="IPR019489">
    <property type="entry name" value="Clp_ATPase_C"/>
</dbReference>
<evidence type="ECO:0000256" key="12">
    <source>
        <dbReference type="PROSITE-ProRule" id="PRU01251"/>
    </source>
</evidence>
<dbReference type="Gene3D" id="1.10.8.60">
    <property type="match status" value="1"/>
</dbReference>
<dbReference type="FunFam" id="1.10.1780.10:FF:000003">
    <property type="entry name" value="ATP-dependent chaperone ClpB"/>
    <property type="match status" value="1"/>
</dbReference>
<dbReference type="FunFam" id="3.40.50.300:FF:000025">
    <property type="entry name" value="ATP-dependent Clp protease subunit"/>
    <property type="match status" value="1"/>
</dbReference>
<dbReference type="GO" id="GO:0042026">
    <property type="term" value="P:protein refolding"/>
    <property type="evidence" value="ECO:0007669"/>
    <property type="project" value="UniProtKB-UniRule"/>
</dbReference>
<keyword evidence="5 12" id="KW-0677">Repeat</keyword>
<evidence type="ECO:0000256" key="13">
    <source>
        <dbReference type="RuleBase" id="RU004432"/>
    </source>
</evidence>
<dbReference type="InterPro" id="IPR003959">
    <property type="entry name" value="ATPase_AAA_core"/>
</dbReference>
<comment type="similarity">
    <text evidence="2 13">Belongs to the ClpA/ClpB family.</text>
</comment>
<dbReference type="InterPro" id="IPR027417">
    <property type="entry name" value="P-loop_NTPase"/>
</dbReference>
<dbReference type="PANTHER" id="PTHR11638:SF18">
    <property type="entry name" value="HEAT SHOCK PROTEIN 104"/>
    <property type="match status" value="1"/>
</dbReference>
<evidence type="ECO:0000256" key="7">
    <source>
        <dbReference type="ARBA" id="ARBA00022840"/>
    </source>
</evidence>
<keyword evidence="6 13" id="KW-0547">Nucleotide-binding</keyword>
<organism evidence="17 18">
    <name type="scientific">Pseudomonas putida TRO1</name>
    <dbReference type="NCBI Taxonomy" id="1227924"/>
    <lineage>
        <taxon>Bacteria</taxon>
        <taxon>Pseudomonadati</taxon>
        <taxon>Pseudomonadota</taxon>
        <taxon>Gammaproteobacteria</taxon>
        <taxon>Pseudomonadales</taxon>
        <taxon>Pseudomonadaceae</taxon>
        <taxon>Pseudomonas</taxon>
    </lineage>
</organism>
<comment type="function">
    <text evidence="14">Part of a stress-induced multi-chaperone system, it is involved in the recovery of the cell from heat-induced damage, in cooperation with DnaK, DnaJ and GrpE.</text>
</comment>
<keyword evidence="10 13" id="KW-0143">Chaperone</keyword>
<keyword evidence="4 14" id="KW-0963">Cytoplasm</keyword>
<feature type="domain" description="Clp R" evidence="16">
    <location>
        <begin position="3"/>
        <end position="146"/>
    </location>
</feature>
<evidence type="ECO:0000256" key="4">
    <source>
        <dbReference type="ARBA" id="ARBA00022490"/>
    </source>
</evidence>
<dbReference type="SMART" id="SM01086">
    <property type="entry name" value="ClpB_D2-small"/>
    <property type="match status" value="1"/>
</dbReference>
<evidence type="ECO:0000256" key="2">
    <source>
        <dbReference type="ARBA" id="ARBA00008675"/>
    </source>
</evidence>
<dbReference type="PROSITE" id="PS00871">
    <property type="entry name" value="CLPAB_2"/>
    <property type="match status" value="1"/>
</dbReference>
<dbReference type="FunFam" id="3.40.50.300:FF:000120">
    <property type="entry name" value="ATP-dependent chaperone ClpB"/>
    <property type="match status" value="1"/>
</dbReference>
<dbReference type="NCBIfam" id="TIGR03346">
    <property type="entry name" value="chaperone_ClpB"/>
    <property type="match status" value="1"/>
</dbReference>
<evidence type="ECO:0000256" key="9">
    <source>
        <dbReference type="ARBA" id="ARBA00023054"/>
    </source>
</evidence>
<evidence type="ECO:0000259" key="16">
    <source>
        <dbReference type="PROSITE" id="PS51903"/>
    </source>
</evidence>
<dbReference type="SUPFAM" id="SSF52540">
    <property type="entry name" value="P-loop containing nucleoside triphosphate hydrolases"/>
    <property type="match status" value="2"/>
</dbReference>
<dbReference type="Gene3D" id="1.10.1780.10">
    <property type="entry name" value="Clp, N-terminal domain"/>
    <property type="match status" value="1"/>
</dbReference>
<dbReference type="CDD" id="cd19499">
    <property type="entry name" value="RecA-like_ClpB_Hsp104-like"/>
    <property type="match status" value="1"/>
</dbReference>
<dbReference type="EMBL" id="APBQ01000196">
    <property type="protein sequence ID" value="ENY74624.1"/>
    <property type="molecule type" value="Genomic_DNA"/>
</dbReference>
<comment type="subcellular location">
    <subcellularLocation>
        <location evidence="1 14">Cytoplasm</location>
    </subcellularLocation>
</comment>
<dbReference type="PROSITE" id="PS51903">
    <property type="entry name" value="CLP_R"/>
    <property type="match status" value="1"/>
</dbReference>
<proteinExistence type="inferred from homology"/>
<dbReference type="Pfam" id="PF07724">
    <property type="entry name" value="AAA_2"/>
    <property type="match status" value="1"/>
</dbReference>
<evidence type="ECO:0000256" key="10">
    <source>
        <dbReference type="ARBA" id="ARBA00023186"/>
    </source>
</evidence>
<dbReference type="InterPro" id="IPR002078">
    <property type="entry name" value="Sigma_54_int"/>
</dbReference>
<dbReference type="InterPro" id="IPR004176">
    <property type="entry name" value="Clp_R_N"/>
</dbReference>
<gene>
    <name evidence="14" type="primary">clpB</name>
    <name evidence="17" type="ORF">C206_26237</name>
</gene>
<evidence type="ECO:0000313" key="17">
    <source>
        <dbReference type="EMBL" id="ENY74624.1"/>
    </source>
</evidence>
<dbReference type="InterPro" id="IPR050130">
    <property type="entry name" value="ClpA_ClpB"/>
</dbReference>
<keyword evidence="17" id="KW-0378">Hydrolase</keyword>
<comment type="subunit">
    <text evidence="11">Homohexamer. The oligomerization is ATP-dependent.</text>
</comment>
<dbReference type="PROSITE" id="PS50045">
    <property type="entry name" value="SIGMA54_INTERACT_4"/>
    <property type="match status" value="1"/>
</dbReference>
<keyword evidence="7 13" id="KW-0067">ATP-binding</keyword>
<evidence type="ECO:0000256" key="11">
    <source>
        <dbReference type="ARBA" id="ARBA00026057"/>
    </source>
</evidence>
<dbReference type="GO" id="GO:0034605">
    <property type="term" value="P:cellular response to heat"/>
    <property type="evidence" value="ECO:0007669"/>
    <property type="project" value="TreeGrafter"/>
</dbReference>
<evidence type="ECO:0000256" key="1">
    <source>
        <dbReference type="ARBA" id="ARBA00004496"/>
    </source>
</evidence>
<comment type="caution">
    <text evidence="17">The sequence shown here is derived from an EMBL/GenBank/DDBJ whole genome shotgun (WGS) entry which is preliminary data.</text>
</comment>
<dbReference type="FunFam" id="1.10.8.60:FF:000017">
    <property type="entry name" value="ATP-dependent chaperone ClpB"/>
    <property type="match status" value="1"/>
</dbReference>
<comment type="subunit">
    <text evidence="14">Homohexamer; The oligomerization is ATP-dependent.</text>
</comment>
<dbReference type="Pfam" id="PF02861">
    <property type="entry name" value="Clp_N"/>
    <property type="match status" value="1"/>
</dbReference>
<dbReference type="Gene3D" id="3.40.50.300">
    <property type="entry name" value="P-loop containing nucleotide triphosphate hydrolases"/>
    <property type="match status" value="3"/>
</dbReference>
<feature type="coiled-coil region" evidence="14">
    <location>
        <begin position="412"/>
        <end position="492"/>
    </location>
</feature>
<keyword evidence="9 14" id="KW-0175">Coiled coil</keyword>
<evidence type="ECO:0000256" key="3">
    <source>
        <dbReference type="ARBA" id="ARBA00017574"/>
    </source>
</evidence>
<evidence type="ECO:0000256" key="6">
    <source>
        <dbReference type="ARBA" id="ARBA00022741"/>
    </source>
</evidence>
<dbReference type="GO" id="GO:0042802">
    <property type="term" value="F:identical protein binding"/>
    <property type="evidence" value="ECO:0007669"/>
    <property type="project" value="UniProtKB-ARBA"/>
</dbReference>
<dbReference type="RefSeq" id="WP_003247550.1">
    <property type="nucleotide sequence ID" value="NZ_APBQ01000196.1"/>
</dbReference>
<dbReference type="GO" id="GO:0006355">
    <property type="term" value="P:regulation of DNA-templated transcription"/>
    <property type="evidence" value="ECO:0007669"/>
    <property type="project" value="InterPro"/>
</dbReference>
<dbReference type="Pfam" id="PF10431">
    <property type="entry name" value="ClpB_D2-small"/>
    <property type="match status" value="1"/>
</dbReference>
<keyword evidence="17" id="KW-0645">Protease</keyword>
<dbReference type="Pfam" id="PF00004">
    <property type="entry name" value="AAA"/>
    <property type="match status" value="1"/>
</dbReference>
<dbReference type="InterPro" id="IPR003593">
    <property type="entry name" value="AAA+_ATPase"/>
</dbReference>
<evidence type="ECO:0000256" key="5">
    <source>
        <dbReference type="ARBA" id="ARBA00022737"/>
    </source>
</evidence>
<dbReference type="Pfam" id="PF17871">
    <property type="entry name" value="AAA_lid_9"/>
    <property type="match status" value="1"/>
</dbReference>
<dbReference type="FunFam" id="3.40.50.300:FF:000010">
    <property type="entry name" value="Chaperone clpB 1, putative"/>
    <property type="match status" value="1"/>
</dbReference>
<dbReference type="GO" id="GO:0005829">
    <property type="term" value="C:cytosol"/>
    <property type="evidence" value="ECO:0007669"/>
    <property type="project" value="UniProtKB-ARBA"/>
</dbReference>
<sequence>MRIDRLTSKLQLAISDAQSLAVGMDHPAIEPVHLLQALLEQQGGSIKPLLMQVGFDINGLRQGLVKELDQLPKIQNPTGDVNMSQDLARLLNQADRLAQQKGDQFISSELVLLAAMDENSKLGKLLLSQGVSKKALENAINNLRGGAAVNDANAEESRQALDKYTVDLTKRAEEGKLDPVIGRDDEIRRTVQVLQRRTKNNPVLIGEPGVGKTAIAEGLAQRIINGEVPDGLKGKRLLALDMGALIAGAKYRGEFEERLKSLLNELSKQEGQIILFIDELHTMVGAGKGEGAMDAGNMLKPALARGELHCVGATTLNEYRQFIEKDAALERRFQKVLVEEPSEEDTIAILRGLKERYEVHHKVAITDGAIIAAAKLSHRYITDRQLPDKAIDLIDEAASRIRMEIDSKPEVLDRLDRRLIQLKVESQALKKEEDEAAKKRLEKLTEEIERLEREYSDLEEIWASEKAEVQGSAQIQQKIEQSRQELEAARRKGDLNRMAELQYGVIPDLERSLQMVDQHGKTENQLLRNKVTEEEIAEVVSKWTGIPVAKMLEGEREKLLKMEELLHQRVIGQSEAVTAVANAVRRSRAGLSDPNRPSGSFLFLGPTGVGKTELCKALAEFLFDTEEAMVRIDMSEFMEKHSVARLIGAPPGYVGYEEGGYLTEAVRRKPYSVVLLDEVEKAHPDVFNVLLQVLEDGRLTDSHGRTVDFRNTVIVMTSNLGSAQIQELVGDREAQRAAVMDAVGAHFRPEFINRIDEVVVFEPLGREQIAGITEIQLGRLRSRLLERELSLSLSPEALDKLIAVGYDPVYGARPLKRAIQRWIENPLAQLILAGKFLPGTAITAKVEGDEIVFG</sequence>
<dbReference type="AlphaFoldDB" id="A0AAD2ZR32"/>
<dbReference type="GO" id="GO:0006508">
    <property type="term" value="P:proteolysis"/>
    <property type="evidence" value="ECO:0007669"/>
    <property type="project" value="UniProtKB-KW"/>
</dbReference>
<dbReference type="PROSITE" id="PS00870">
    <property type="entry name" value="CLPAB_1"/>
    <property type="match status" value="1"/>
</dbReference>
<dbReference type="InterPro" id="IPR041546">
    <property type="entry name" value="ClpA/ClpB_AAA_lid"/>
</dbReference>
<reference evidence="17 18" key="1">
    <citation type="submission" date="2013-02" db="EMBL/GenBank/DDBJ databases">
        <title>Insights into the proteome of triclosan-resistant Pseudomonas putida TRO1, isolated from activated sludge.</title>
        <authorList>
            <person name="Lolas I.B."/>
            <person name="Almeida B."/>
            <person name="Starnawski P.M."/>
            <person name="Soenderkaer M."/>
            <person name="Nielsen K.L."/>
            <person name="Nielsen J.L."/>
        </authorList>
    </citation>
    <scope>NUCLEOTIDE SEQUENCE [LARGE SCALE GENOMIC DNA]</scope>
    <source>
        <strain evidence="17 18">TRO1</strain>
    </source>
</reference>
<dbReference type="SMART" id="SM00382">
    <property type="entry name" value="AAA"/>
    <property type="match status" value="2"/>
</dbReference>
<dbReference type="InterPro" id="IPR001270">
    <property type="entry name" value="ClpA/B"/>
</dbReference>
<evidence type="ECO:0000256" key="14">
    <source>
        <dbReference type="RuleBase" id="RU362034"/>
    </source>
</evidence>
<dbReference type="PRINTS" id="PR00300">
    <property type="entry name" value="CLPPROTEASEA"/>
</dbReference>
<feature type="domain" description="Sigma-54 factor interaction" evidence="15">
    <location>
        <begin position="570"/>
        <end position="806"/>
    </location>
</feature>
<dbReference type="InterPro" id="IPR018368">
    <property type="entry name" value="ClpA/B_CS1"/>
</dbReference>
<name>A0AAD2ZR32_PSEPU</name>
<dbReference type="InterPro" id="IPR036628">
    <property type="entry name" value="Clp_N_dom_sf"/>
</dbReference>
<dbReference type="GO" id="GO:0008233">
    <property type="term" value="F:peptidase activity"/>
    <property type="evidence" value="ECO:0007669"/>
    <property type="project" value="UniProtKB-KW"/>
</dbReference>
<dbReference type="InterPro" id="IPR017730">
    <property type="entry name" value="Chaperonin_ClpB"/>
</dbReference>
<evidence type="ECO:0000313" key="18">
    <source>
        <dbReference type="Proteomes" id="UP000013237"/>
    </source>
</evidence>
<dbReference type="NCBIfam" id="NF008118">
    <property type="entry name" value="PRK10865.1"/>
    <property type="match status" value="1"/>
</dbReference>
<dbReference type="CDD" id="cd00009">
    <property type="entry name" value="AAA"/>
    <property type="match status" value="1"/>
</dbReference>